<feature type="compositionally biased region" description="Basic and acidic residues" evidence="2">
    <location>
        <begin position="565"/>
        <end position="575"/>
    </location>
</feature>
<feature type="coiled-coil region" evidence="1">
    <location>
        <begin position="517"/>
        <end position="544"/>
    </location>
</feature>
<dbReference type="Proteomes" id="UP000242519">
    <property type="component" value="Unassembled WGS sequence"/>
</dbReference>
<evidence type="ECO:0000313" key="4">
    <source>
        <dbReference type="Proteomes" id="UP000242519"/>
    </source>
</evidence>
<dbReference type="AlphaFoldDB" id="A0A218Z508"/>
<evidence type="ECO:0000313" key="3">
    <source>
        <dbReference type="EMBL" id="OWP02335.1"/>
    </source>
</evidence>
<accession>A0A218Z508</accession>
<keyword evidence="1" id="KW-0175">Coiled coil</keyword>
<gene>
    <name evidence="3" type="ORF">B2J93_3123</name>
</gene>
<dbReference type="EMBL" id="MZNU01000236">
    <property type="protein sequence ID" value="OWP02335.1"/>
    <property type="molecule type" value="Genomic_DNA"/>
</dbReference>
<sequence length="589" mass="65976">MSHDYAAEGIKPLRVPLLPQPPLDTPTPPDSQTGNESMALRALNVDPNTGRSSVTNHFLLDLDQRFPRVPVTPSMLYTYAHMRGLNTIRDDPLHGSLYIHPNRVLSTRRLHLVLVSRRNSIAELPKFSTLFWDPIDSAPQPQWPPQLLVAAEDPAEKTSYAEHVERVKPAIGKNHYKGDMVNANFGYIKIGDTWCDPDSELELSRAVHIHEYAHICEDGARVKPLQPPAPDSGPRIMSPEEEDEFYKGFVEEVTDEQDGEGDPRQYRISPAVFARWAAGAVAGEQYQEEPWWPPSKLPSPDPHYEDQIVPKPHSELQFDVETGSLLSGIYENDPEPRVLRNAQGVNITRPPSYFSYSYPQASLHLDRAAFSLPYQPYISSAISTAISTPSVFNSETGIRNLASNDPLAGEQLYDAAKHAIELHRARSERHSAHLSATADAARKTAEARILLAREVFFLNSRVAQLPPPTAPSRRKLSTDSGPPSPPDAARPSAKIPKRKKQYERYIAEELERQAISARKMEQYQKRLEDEHQEILEEIEGLKILKDRMLATLGVGAIEQLPDLIPRREPSGRDLRTQFGLEGTESGAVK</sequence>
<feature type="region of interest" description="Disordered" evidence="2">
    <location>
        <begin position="565"/>
        <end position="589"/>
    </location>
</feature>
<keyword evidence="4" id="KW-1185">Reference proteome</keyword>
<dbReference type="OrthoDB" id="3431248at2759"/>
<feature type="compositionally biased region" description="Pro residues" evidence="2">
    <location>
        <begin position="18"/>
        <end position="29"/>
    </location>
</feature>
<reference evidence="3 4" key="1">
    <citation type="submission" date="2017-04" db="EMBL/GenBank/DDBJ databases">
        <title>Draft genome sequence of Marssonina coronaria NL1: causal agent of apple blotch.</title>
        <authorList>
            <person name="Cheng Q."/>
        </authorList>
    </citation>
    <scope>NUCLEOTIDE SEQUENCE [LARGE SCALE GENOMIC DNA]</scope>
    <source>
        <strain evidence="3 4">NL1</strain>
    </source>
</reference>
<name>A0A218Z508_9HELO</name>
<dbReference type="InParanoid" id="A0A218Z508"/>
<evidence type="ECO:0000256" key="1">
    <source>
        <dbReference type="SAM" id="Coils"/>
    </source>
</evidence>
<protein>
    <submittedName>
        <fullName evidence="3">Uncharacterized protein</fullName>
    </submittedName>
</protein>
<feature type="region of interest" description="Disordered" evidence="2">
    <location>
        <begin position="466"/>
        <end position="500"/>
    </location>
</feature>
<feature type="region of interest" description="Disordered" evidence="2">
    <location>
        <begin position="14"/>
        <end position="35"/>
    </location>
</feature>
<proteinExistence type="predicted"/>
<evidence type="ECO:0000256" key="2">
    <source>
        <dbReference type="SAM" id="MobiDB-lite"/>
    </source>
</evidence>
<comment type="caution">
    <text evidence="3">The sequence shown here is derived from an EMBL/GenBank/DDBJ whole genome shotgun (WGS) entry which is preliminary data.</text>
</comment>
<organism evidence="3 4">
    <name type="scientific">Diplocarpon coronariae</name>
    <dbReference type="NCBI Taxonomy" id="2795749"/>
    <lineage>
        <taxon>Eukaryota</taxon>
        <taxon>Fungi</taxon>
        <taxon>Dikarya</taxon>
        <taxon>Ascomycota</taxon>
        <taxon>Pezizomycotina</taxon>
        <taxon>Leotiomycetes</taxon>
        <taxon>Helotiales</taxon>
        <taxon>Drepanopezizaceae</taxon>
        <taxon>Diplocarpon</taxon>
    </lineage>
</organism>